<evidence type="ECO:0000313" key="1">
    <source>
        <dbReference type="EMBL" id="MBC5639703.1"/>
    </source>
</evidence>
<gene>
    <name evidence="1" type="ORF">H8R92_04520</name>
</gene>
<protein>
    <submittedName>
        <fullName evidence="1">Thiol reductase thioredoxin</fullName>
    </submittedName>
</protein>
<evidence type="ECO:0000313" key="2">
    <source>
        <dbReference type="Proteomes" id="UP000662088"/>
    </source>
</evidence>
<dbReference type="InterPro" id="IPR036249">
    <property type="entry name" value="Thioredoxin-like_sf"/>
</dbReference>
<dbReference type="Proteomes" id="UP000662088">
    <property type="component" value="Unassembled WGS sequence"/>
</dbReference>
<proteinExistence type="predicted"/>
<sequence>MFGENTYKEDVKSFKQIPSTEADKLLSSEKLTVVYIGRETCPYCRKFAKKLGNLYNKLNTTIHYVNSDNFSDNEISSFREKYHIVTVPGFIVSKNGELETRCDSSMSEDEILTMIK</sequence>
<reference evidence="1" key="1">
    <citation type="submission" date="2020-08" db="EMBL/GenBank/DDBJ databases">
        <title>Genome public.</title>
        <authorList>
            <person name="Liu C."/>
            <person name="Sun Q."/>
        </authorList>
    </citation>
    <scope>NUCLEOTIDE SEQUENCE</scope>
    <source>
        <strain evidence="1">NSJ-42</strain>
    </source>
</reference>
<dbReference type="InterPro" id="IPR046698">
    <property type="entry name" value="PedC-like"/>
</dbReference>
<dbReference type="Gene3D" id="3.40.30.10">
    <property type="entry name" value="Glutaredoxin"/>
    <property type="match status" value="1"/>
</dbReference>
<dbReference type="CDD" id="cd02947">
    <property type="entry name" value="TRX_family"/>
    <property type="match status" value="1"/>
</dbReference>
<dbReference type="AlphaFoldDB" id="A0A8I0A4A1"/>
<dbReference type="EMBL" id="JACOOQ010000005">
    <property type="protein sequence ID" value="MBC5639703.1"/>
    <property type="molecule type" value="Genomic_DNA"/>
</dbReference>
<accession>A0A8I0A4A1</accession>
<keyword evidence="2" id="KW-1185">Reference proteome</keyword>
<organism evidence="1 2">
    <name type="scientific">Clostridium lentum</name>
    <dbReference type="NCBI Taxonomy" id="2763037"/>
    <lineage>
        <taxon>Bacteria</taxon>
        <taxon>Bacillati</taxon>
        <taxon>Bacillota</taxon>
        <taxon>Clostridia</taxon>
        <taxon>Eubacteriales</taxon>
        <taxon>Clostridiaceae</taxon>
        <taxon>Clostridium</taxon>
    </lineage>
</organism>
<name>A0A8I0A4A1_9CLOT</name>
<dbReference type="Pfam" id="PF20207">
    <property type="entry name" value="DUF6568"/>
    <property type="match status" value="1"/>
</dbReference>
<dbReference type="SUPFAM" id="SSF52833">
    <property type="entry name" value="Thioredoxin-like"/>
    <property type="match status" value="1"/>
</dbReference>
<comment type="caution">
    <text evidence="1">The sequence shown here is derived from an EMBL/GenBank/DDBJ whole genome shotgun (WGS) entry which is preliminary data.</text>
</comment>
<dbReference type="RefSeq" id="WP_186834822.1">
    <property type="nucleotide sequence ID" value="NZ_JACOOQ010000005.1"/>
</dbReference>